<feature type="transmembrane region" description="Helical" evidence="1">
    <location>
        <begin position="30"/>
        <end position="61"/>
    </location>
</feature>
<keyword evidence="3" id="KW-1185">Reference proteome</keyword>
<dbReference type="RefSeq" id="WP_036652374.1">
    <property type="nucleotide sequence ID" value="NZ_BAVZ01000019.1"/>
</dbReference>
<evidence type="ECO:0008006" key="4">
    <source>
        <dbReference type="Google" id="ProtNLM"/>
    </source>
</evidence>
<evidence type="ECO:0000313" key="3">
    <source>
        <dbReference type="Proteomes" id="UP000019364"/>
    </source>
</evidence>
<keyword evidence="1" id="KW-0472">Membrane</keyword>
<dbReference type="AlphaFoldDB" id="W7YGZ5"/>
<dbReference type="EMBL" id="BAVZ01000019">
    <property type="protein sequence ID" value="GAF10180.1"/>
    <property type="molecule type" value="Genomic_DNA"/>
</dbReference>
<protein>
    <recommendedName>
        <fullName evidence="4">TM2 domain-containing protein</fullName>
    </recommendedName>
</protein>
<feature type="transmembrane region" description="Helical" evidence="1">
    <location>
        <begin position="114"/>
        <end position="133"/>
    </location>
</feature>
<name>W7YGZ5_9BACL</name>
<gene>
    <name evidence="2" type="ORF">JCM16418_4357</name>
</gene>
<sequence length="174" mass="19915">MMNKKRKWLTFILSMIPGLGHLYLGFNRQGLQIMIGACTCIVLIESMPMIFPFALSILWFYQLFDALQRVNWIRAAAAEHERMMMGQESFGYPWTERDWIAMNGYSRDSGLNPFWLGGGCLIVGMMVLFVNIFPGVWTWMMQKDIGSVLLAFGLIGYGLWLLKKKPGTKEGSQI</sequence>
<dbReference type="OrthoDB" id="82335at2"/>
<evidence type="ECO:0000313" key="2">
    <source>
        <dbReference type="EMBL" id="GAF10180.1"/>
    </source>
</evidence>
<reference evidence="2 3" key="1">
    <citation type="journal article" date="2014" name="Genome Announc.">
        <title>Draft Genome Sequence of Paenibacillus pini JCM 16418T, Isolated from the Rhizosphere of Pine Tree.</title>
        <authorList>
            <person name="Yuki M."/>
            <person name="Oshima K."/>
            <person name="Suda W."/>
            <person name="Oshida Y."/>
            <person name="Kitamura K."/>
            <person name="Iida Y."/>
            <person name="Hattori M."/>
            <person name="Ohkuma M."/>
        </authorList>
    </citation>
    <scope>NUCLEOTIDE SEQUENCE [LARGE SCALE GENOMIC DNA]</scope>
    <source>
        <strain evidence="2 3">JCM 16418</strain>
    </source>
</reference>
<keyword evidence="1" id="KW-1133">Transmembrane helix</keyword>
<feature type="transmembrane region" description="Helical" evidence="1">
    <location>
        <begin position="145"/>
        <end position="162"/>
    </location>
</feature>
<dbReference type="eggNOG" id="ENOG50331RK">
    <property type="taxonomic scope" value="Bacteria"/>
</dbReference>
<evidence type="ECO:0000256" key="1">
    <source>
        <dbReference type="SAM" id="Phobius"/>
    </source>
</evidence>
<comment type="caution">
    <text evidence="2">The sequence shown here is derived from an EMBL/GenBank/DDBJ whole genome shotgun (WGS) entry which is preliminary data.</text>
</comment>
<organism evidence="2 3">
    <name type="scientific">Paenibacillus pini JCM 16418</name>
    <dbReference type="NCBI Taxonomy" id="1236976"/>
    <lineage>
        <taxon>Bacteria</taxon>
        <taxon>Bacillati</taxon>
        <taxon>Bacillota</taxon>
        <taxon>Bacilli</taxon>
        <taxon>Bacillales</taxon>
        <taxon>Paenibacillaceae</taxon>
        <taxon>Paenibacillus</taxon>
    </lineage>
</organism>
<dbReference type="Proteomes" id="UP000019364">
    <property type="component" value="Unassembled WGS sequence"/>
</dbReference>
<accession>W7YGZ5</accession>
<proteinExistence type="predicted"/>
<dbReference type="STRING" id="1236976.JCM16418_4357"/>
<keyword evidence="1" id="KW-0812">Transmembrane</keyword>